<dbReference type="KEGG" id="cpi:Cpin_3473"/>
<dbReference type="InterPro" id="IPR043504">
    <property type="entry name" value="Peptidase_S1_PA_chymotrypsin"/>
</dbReference>
<dbReference type="SUPFAM" id="SSF50494">
    <property type="entry name" value="Trypsin-like serine proteases"/>
    <property type="match status" value="1"/>
</dbReference>
<dbReference type="InterPro" id="IPR009003">
    <property type="entry name" value="Peptidase_S1_PA"/>
</dbReference>
<reference evidence="8" key="1">
    <citation type="submission" date="2009-08" db="EMBL/GenBank/DDBJ databases">
        <title>The complete genome of Chitinophaga pinensis DSM 2588.</title>
        <authorList>
            <consortium name="US DOE Joint Genome Institute (JGI-PGF)"/>
            <person name="Lucas S."/>
            <person name="Copeland A."/>
            <person name="Lapidus A."/>
            <person name="Glavina del Rio T."/>
            <person name="Dalin E."/>
            <person name="Tice H."/>
            <person name="Bruce D."/>
            <person name="Goodwin L."/>
            <person name="Pitluck S."/>
            <person name="Kyrpides N."/>
            <person name="Mavromatis K."/>
            <person name="Ivanova N."/>
            <person name="Mikhailova N."/>
            <person name="Sims D."/>
            <person name="Meinche L."/>
            <person name="Brettin T."/>
            <person name="Detter J.C."/>
            <person name="Han C."/>
            <person name="Larimer F."/>
            <person name="Land M."/>
            <person name="Hauser L."/>
            <person name="Markowitz V."/>
            <person name="Cheng J.-F."/>
            <person name="Hugenholtz P."/>
            <person name="Woyke T."/>
            <person name="Wu D."/>
            <person name="Spring S."/>
            <person name="Klenk H.-P."/>
            <person name="Eisen J.A."/>
        </authorList>
    </citation>
    <scope>NUCLEOTIDE SEQUENCE [LARGE SCALE GENOMIC DNA]</scope>
    <source>
        <strain evidence="8">ATCC 43595 / DSM 2588 / LMG 13176 / NBRC 15968 / NCIMB 11800 / UQM 2034</strain>
    </source>
</reference>
<dbReference type="AlphaFoldDB" id="A0A979G574"/>
<reference evidence="7 8" key="2">
    <citation type="journal article" date="2010" name="Stand. Genomic Sci.">
        <title>Complete genome sequence of Chitinophaga pinensis type strain (UQM 2034).</title>
        <authorList>
            <person name="Glavina Del Rio T."/>
            <person name="Abt B."/>
            <person name="Spring S."/>
            <person name="Lapidus A."/>
            <person name="Nolan M."/>
            <person name="Tice H."/>
            <person name="Copeland A."/>
            <person name="Cheng J.F."/>
            <person name="Chen F."/>
            <person name="Bruce D."/>
            <person name="Goodwin L."/>
            <person name="Pitluck S."/>
            <person name="Ivanova N."/>
            <person name="Mavromatis K."/>
            <person name="Mikhailova N."/>
            <person name="Pati A."/>
            <person name="Chen A."/>
            <person name="Palaniappan K."/>
            <person name="Land M."/>
            <person name="Hauser L."/>
            <person name="Chang Y.J."/>
            <person name="Jeffries C.D."/>
            <person name="Chain P."/>
            <person name="Saunders E."/>
            <person name="Detter J.C."/>
            <person name="Brettin T."/>
            <person name="Rohde M."/>
            <person name="Goker M."/>
            <person name="Bristow J."/>
            <person name="Eisen J.A."/>
            <person name="Markowitz V."/>
            <person name="Hugenholtz P."/>
            <person name="Kyrpides N.C."/>
            <person name="Klenk H.P."/>
            <person name="Lucas S."/>
        </authorList>
    </citation>
    <scope>NUCLEOTIDE SEQUENCE [LARGE SCALE GENOMIC DNA]</scope>
    <source>
        <strain evidence="8">ATCC 43595 / DSM 2588 / LMG 13176 / NBRC 15968 / NCIMB 11800 / UQM 2034</strain>
    </source>
</reference>
<evidence type="ECO:0000313" key="8">
    <source>
        <dbReference type="Proteomes" id="UP000002215"/>
    </source>
</evidence>
<comment type="similarity">
    <text evidence="1 6">Belongs to the peptidase S1B family.</text>
</comment>
<dbReference type="Gene3D" id="2.40.10.10">
    <property type="entry name" value="Trypsin-like serine proteases"/>
    <property type="match status" value="2"/>
</dbReference>
<dbReference type="EC" id="3.4.21.-" evidence="6"/>
<name>A0A979G574_CHIPD</name>
<keyword evidence="3" id="KW-0732">Signal</keyword>
<dbReference type="PANTHER" id="PTHR14389:SF3">
    <property type="entry name" value="PROTEIN FAM111A-LIKE"/>
    <property type="match status" value="1"/>
</dbReference>
<keyword evidence="5 6" id="KW-0720">Serine protease</keyword>
<accession>A0A979G574</accession>
<dbReference type="Pfam" id="PF13365">
    <property type="entry name" value="Trypsin_2"/>
    <property type="match status" value="1"/>
</dbReference>
<dbReference type="EMBL" id="CP001699">
    <property type="protein sequence ID" value="ACU60940.1"/>
    <property type="molecule type" value="Genomic_DNA"/>
</dbReference>
<evidence type="ECO:0000256" key="1">
    <source>
        <dbReference type="ARBA" id="ARBA00008764"/>
    </source>
</evidence>
<gene>
    <name evidence="7" type="ordered locus">Cpin_3473</name>
</gene>
<evidence type="ECO:0000256" key="4">
    <source>
        <dbReference type="ARBA" id="ARBA00022801"/>
    </source>
</evidence>
<keyword evidence="2 6" id="KW-0645">Protease</keyword>
<protein>
    <recommendedName>
        <fullName evidence="6">Serine protease</fullName>
        <ecNumber evidence="6">3.4.21.-</ecNumber>
    </recommendedName>
</protein>
<dbReference type="GO" id="GO:0006508">
    <property type="term" value="P:proteolysis"/>
    <property type="evidence" value="ECO:0007669"/>
    <property type="project" value="UniProtKB-KW"/>
</dbReference>
<sequence>MAGILDEQPYPWHKKTAQQLHLKLCQFSASVPGILLVAAQSQIEAYNLHTEETPYLLWADILEYAAIHGHLRELITNIANRLSATSPIRSFFQDLLANQDPPLDAEPVGPLGAPRFISDTDDITENEALLYKEDLTLRIVKVPALINTLQKLTTLAPGVCRFIVEVQGSTQYGTGFLIGKDMLLTNWHVLHHETNGTKASAATAEFLFDDSHANSSVKIPCDVNTIVTSQEDDWAIIRSTQPLEDNWPIIALSKAVAPQNNIAAYIIQHPGGESKRVGFVRNQVSDFNDRVVHYLTDTQRGSSGAPVFDENGNLFGLHHAGGRPQTIVGKPPLVKNEGILISKVVEGLKRYEVAFD</sequence>
<evidence type="ECO:0000313" key="7">
    <source>
        <dbReference type="EMBL" id="ACU60940.1"/>
    </source>
</evidence>
<dbReference type="PANTHER" id="PTHR14389">
    <property type="entry name" value="SI:CH1073-475A24.1"/>
    <property type="match status" value="1"/>
</dbReference>
<dbReference type="GO" id="GO:0008236">
    <property type="term" value="F:serine-type peptidase activity"/>
    <property type="evidence" value="ECO:0007669"/>
    <property type="project" value="UniProtKB-KW"/>
</dbReference>
<dbReference type="InterPro" id="IPR008256">
    <property type="entry name" value="Peptidase_S1B"/>
</dbReference>
<dbReference type="Proteomes" id="UP000002215">
    <property type="component" value="Chromosome"/>
</dbReference>
<dbReference type="RefSeq" id="WP_012791116.1">
    <property type="nucleotide sequence ID" value="NC_013132.1"/>
</dbReference>
<keyword evidence="4 6" id="KW-0378">Hydrolase</keyword>
<evidence type="ECO:0000256" key="5">
    <source>
        <dbReference type="ARBA" id="ARBA00022825"/>
    </source>
</evidence>
<dbReference type="PRINTS" id="PR00839">
    <property type="entry name" value="V8PROTEASE"/>
</dbReference>
<organism evidence="7 8">
    <name type="scientific">Chitinophaga pinensis (strain ATCC 43595 / DSM 2588 / LMG 13176 / NBRC 15968 / NCIMB 11800 / UQM 2034)</name>
    <dbReference type="NCBI Taxonomy" id="485918"/>
    <lineage>
        <taxon>Bacteria</taxon>
        <taxon>Pseudomonadati</taxon>
        <taxon>Bacteroidota</taxon>
        <taxon>Chitinophagia</taxon>
        <taxon>Chitinophagales</taxon>
        <taxon>Chitinophagaceae</taxon>
        <taxon>Chitinophaga</taxon>
    </lineage>
</organism>
<evidence type="ECO:0000256" key="2">
    <source>
        <dbReference type="ARBA" id="ARBA00022670"/>
    </source>
</evidence>
<evidence type="ECO:0000256" key="6">
    <source>
        <dbReference type="RuleBase" id="RU004296"/>
    </source>
</evidence>
<proteinExistence type="inferred from homology"/>
<dbReference type="OrthoDB" id="9770276at2"/>
<evidence type="ECO:0000256" key="3">
    <source>
        <dbReference type="ARBA" id="ARBA00022729"/>
    </source>
</evidence>